<feature type="region of interest" description="Disordered" evidence="9">
    <location>
        <begin position="337"/>
        <end position="393"/>
    </location>
</feature>
<keyword evidence="13" id="KW-1185">Reference proteome</keyword>
<dbReference type="EMBL" id="VTPC01000564">
    <property type="protein sequence ID" value="KAF2905325.1"/>
    <property type="molecule type" value="Genomic_DNA"/>
</dbReference>
<comment type="subcellular location">
    <subcellularLocation>
        <location evidence="1">Nucleus</location>
    </subcellularLocation>
</comment>
<dbReference type="InterPro" id="IPR027417">
    <property type="entry name" value="P-loop_NTPase"/>
</dbReference>
<dbReference type="InterPro" id="IPR014001">
    <property type="entry name" value="Helicase_ATP-bd"/>
</dbReference>
<dbReference type="CDD" id="cd18793">
    <property type="entry name" value="SF2_C_SNF"/>
    <property type="match status" value="1"/>
</dbReference>
<organism evidence="12 13">
    <name type="scientific">Ignelater luminosus</name>
    <name type="common">Cucubano</name>
    <name type="synonym">Pyrophorus luminosus</name>
    <dbReference type="NCBI Taxonomy" id="2038154"/>
    <lineage>
        <taxon>Eukaryota</taxon>
        <taxon>Metazoa</taxon>
        <taxon>Ecdysozoa</taxon>
        <taxon>Arthropoda</taxon>
        <taxon>Hexapoda</taxon>
        <taxon>Insecta</taxon>
        <taxon>Pterygota</taxon>
        <taxon>Neoptera</taxon>
        <taxon>Endopterygota</taxon>
        <taxon>Coleoptera</taxon>
        <taxon>Polyphaga</taxon>
        <taxon>Elateriformia</taxon>
        <taxon>Elateroidea</taxon>
        <taxon>Elateridae</taxon>
        <taxon>Agrypninae</taxon>
        <taxon>Pyrophorini</taxon>
        <taxon>Ignelater</taxon>
    </lineage>
</organism>
<dbReference type="Proteomes" id="UP000801492">
    <property type="component" value="Unassembled WGS sequence"/>
</dbReference>
<keyword evidence="8" id="KW-0539">Nucleus</keyword>
<reference evidence="12" key="1">
    <citation type="submission" date="2019-08" db="EMBL/GenBank/DDBJ databases">
        <title>The genome of the North American firefly Photinus pyralis.</title>
        <authorList>
            <consortium name="Photinus pyralis genome working group"/>
            <person name="Fallon T.R."/>
            <person name="Sander Lower S.E."/>
            <person name="Weng J.-K."/>
        </authorList>
    </citation>
    <scope>NUCLEOTIDE SEQUENCE</scope>
    <source>
        <strain evidence="12">TRF0915ILg1</strain>
        <tissue evidence="12">Whole body</tissue>
    </source>
</reference>
<evidence type="ECO:0000313" key="13">
    <source>
        <dbReference type="Proteomes" id="UP000801492"/>
    </source>
</evidence>
<sequence>MWDACFESVERIKNTEGSGCILAHCMGLGKTLQVIALVHTLINNEELTKVQKVLVVCPVNTVLNWVAEFEKWLADIGGPPITVYDLVSSKQNNERKFHVEEWSKDGGVLVMGYDMFRNLTNPTNKRLRKSQRDIFQTGLVNPGPDLVVCDEGHLLKNEKSNLSIAMNRIRTIKRIVLTGTPMQNNLKEYYCMVQFVKPNLLGTYKEYLNRFVNPITNGQYTDSTQHDINIMRKRSHVLHKMLDGVVQRKDYSVLTPYLPPKYEYVLFLTLSEVQINIYQYYLSNYSRRPLDNTKMRTSFLFVDFQEFQRICTHPRVLLLKSEEVHRKRLFEDDEDSEGSLKDFIDDGSSSASSSKSSSSGSDSDSSGSGGNSNKSKDGKKKKQTGGPRLTRNSAAAQGLDVRDAYTDIIEVKDEWWSQFCSGDQLDNIALSSKLNLLFEILQECELIGDKLLVFSQSLYSLNIIEYFLGKIDEATQKGENVCGFSGSWALGLDYFRLDGSSSCDNRSAWCQSFNSPDNPRARLFLISTRAGGLGINLVGANRVIIFDVSWNPSHDIQSIYRVYRFGQTKPCYIYRFVTNGTMEMKIYERQVTKQAISKRVIDEQQIDRHYNQNDLSELYKFEPKPDDQPTPLIPKDVLLAELLQKEKDRIFKYHEHQSLLENKEDEELDEAERKAAWEEYENEKTARVATAGTSMGGWIKNLPLTSITTALSSIVQKDNPTWPLQQVQSVIPLIVQQLREQVDKGESVLFNRIVNELKLLQASQQQRIQDYYMQQQMRMLQHLAQQQQLRQRNAGSGQRDMNFGNVIRTLLNENGALTSETPETVELND</sequence>
<dbReference type="GO" id="GO:0003677">
    <property type="term" value="F:DNA binding"/>
    <property type="evidence" value="ECO:0007669"/>
    <property type="project" value="UniProtKB-KW"/>
</dbReference>
<protein>
    <recommendedName>
        <fullName evidence="14">Transcriptional regulator ATRX</fullName>
    </recommendedName>
</protein>
<dbReference type="PANTHER" id="PTHR45797">
    <property type="entry name" value="RAD54-LIKE"/>
    <property type="match status" value="1"/>
</dbReference>
<evidence type="ECO:0000256" key="2">
    <source>
        <dbReference type="ARBA" id="ARBA00007025"/>
    </source>
</evidence>
<dbReference type="SUPFAM" id="SSF52540">
    <property type="entry name" value="P-loop containing nucleoside triphosphate hydrolases"/>
    <property type="match status" value="2"/>
</dbReference>
<comment type="similarity">
    <text evidence="2">Belongs to the SNF2/RAD54 helicase family.</text>
</comment>
<dbReference type="InterPro" id="IPR044574">
    <property type="entry name" value="ARIP4-like"/>
</dbReference>
<feature type="domain" description="Helicase ATP-binding" evidence="10">
    <location>
        <begin position="11"/>
        <end position="199"/>
    </location>
</feature>
<dbReference type="GO" id="GO:0005524">
    <property type="term" value="F:ATP binding"/>
    <property type="evidence" value="ECO:0007669"/>
    <property type="project" value="UniProtKB-KW"/>
</dbReference>
<gene>
    <name evidence="12" type="ORF">ILUMI_00852</name>
</gene>
<accession>A0A8K0GI06</accession>
<evidence type="ECO:0000256" key="7">
    <source>
        <dbReference type="ARBA" id="ARBA00023125"/>
    </source>
</evidence>
<evidence type="ECO:0000256" key="8">
    <source>
        <dbReference type="ARBA" id="ARBA00023242"/>
    </source>
</evidence>
<keyword evidence="7" id="KW-0238">DNA-binding</keyword>
<keyword evidence="3" id="KW-0547">Nucleotide-binding</keyword>
<dbReference type="GO" id="GO:0016887">
    <property type="term" value="F:ATP hydrolysis activity"/>
    <property type="evidence" value="ECO:0007669"/>
    <property type="project" value="InterPro"/>
</dbReference>
<evidence type="ECO:0008006" key="14">
    <source>
        <dbReference type="Google" id="ProtNLM"/>
    </source>
</evidence>
<dbReference type="Pfam" id="PF00271">
    <property type="entry name" value="Helicase_C"/>
    <property type="match status" value="1"/>
</dbReference>
<evidence type="ECO:0000259" key="11">
    <source>
        <dbReference type="PROSITE" id="PS51194"/>
    </source>
</evidence>
<dbReference type="InterPro" id="IPR038718">
    <property type="entry name" value="SNF2-like_sf"/>
</dbReference>
<comment type="caution">
    <text evidence="12">The sequence shown here is derived from an EMBL/GenBank/DDBJ whole genome shotgun (WGS) entry which is preliminary data.</text>
</comment>
<dbReference type="Pfam" id="PF00176">
    <property type="entry name" value="SNF2-rel_dom"/>
    <property type="match status" value="1"/>
</dbReference>
<feature type="compositionally biased region" description="Low complexity" evidence="9">
    <location>
        <begin position="346"/>
        <end position="366"/>
    </location>
</feature>
<dbReference type="SMART" id="SM00490">
    <property type="entry name" value="HELICc"/>
    <property type="match status" value="1"/>
</dbReference>
<evidence type="ECO:0000256" key="4">
    <source>
        <dbReference type="ARBA" id="ARBA00022801"/>
    </source>
</evidence>
<evidence type="ECO:0000256" key="9">
    <source>
        <dbReference type="SAM" id="MobiDB-lite"/>
    </source>
</evidence>
<dbReference type="InterPro" id="IPR049730">
    <property type="entry name" value="SNF2/RAD54-like_C"/>
</dbReference>
<dbReference type="InterPro" id="IPR001650">
    <property type="entry name" value="Helicase_C-like"/>
</dbReference>
<dbReference type="Gene3D" id="3.40.50.10810">
    <property type="entry name" value="Tandem AAA-ATPase domain"/>
    <property type="match status" value="1"/>
</dbReference>
<proteinExistence type="inferred from homology"/>
<evidence type="ECO:0000313" key="12">
    <source>
        <dbReference type="EMBL" id="KAF2905325.1"/>
    </source>
</evidence>
<dbReference type="PROSITE" id="PS51194">
    <property type="entry name" value="HELICASE_CTER"/>
    <property type="match status" value="1"/>
</dbReference>
<dbReference type="PANTHER" id="PTHR45797:SF3">
    <property type="entry name" value="TRANSCRIPTIONAL REGULATOR ATRX HOMOLOG"/>
    <property type="match status" value="1"/>
</dbReference>
<dbReference type="GO" id="GO:0004386">
    <property type="term" value="F:helicase activity"/>
    <property type="evidence" value="ECO:0007669"/>
    <property type="project" value="UniProtKB-KW"/>
</dbReference>
<keyword evidence="4" id="KW-0378">Hydrolase</keyword>
<dbReference type="GO" id="GO:0005634">
    <property type="term" value="C:nucleus"/>
    <property type="evidence" value="ECO:0007669"/>
    <property type="project" value="UniProtKB-SubCell"/>
</dbReference>
<evidence type="ECO:0000256" key="1">
    <source>
        <dbReference type="ARBA" id="ARBA00004123"/>
    </source>
</evidence>
<name>A0A8K0GI06_IGNLU</name>
<dbReference type="OrthoDB" id="9900844at2759"/>
<dbReference type="PROSITE" id="PS51192">
    <property type="entry name" value="HELICASE_ATP_BIND_1"/>
    <property type="match status" value="1"/>
</dbReference>
<dbReference type="SMART" id="SM00487">
    <property type="entry name" value="DEXDc"/>
    <property type="match status" value="1"/>
</dbReference>
<evidence type="ECO:0000259" key="10">
    <source>
        <dbReference type="PROSITE" id="PS51192"/>
    </source>
</evidence>
<keyword evidence="5" id="KW-0347">Helicase</keyword>
<evidence type="ECO:0000256" key="6">
    <source>
        <dbReference type="ARBA" id="ARBA00022840"/>
    </source>
</evidence>
<dbReference type="AlphaFoldDB" id="A0A8K0GI06"/>
<dbReference type="InterPro" id="IPR000330">
    <property type="entry name" value="SNF2_N"/>
</dbReference>
<evidence type="ECO:0000256" key="5">
    <source>
        <dbReference type="ARBA" id="ARBA00022806"/>
    </source>
</evidence>
<feature type="domain" description="Helicase C-terminal" evidence="11">
    <location>
        <begin position="439"/>
        <end position="614"/>
    </location>
</feature>
<dbReference type="Gene3D" id="3.40.50.300">
    <property type="entry name" value="P-loop containing nucleotide triphosphate hydrolases"/>
    <property type="match status" value="1"/>
</dbReference>
<keyword evidence="6" id="KW-0067">ATP-binding</keyword>
<evidence type="ECO:0000256" key="3">
    <source>
        <dbReference type="ARBA" id="ARBA00022741"/>
    </source>
</evidence>